<evidence type="ECO:0000313" key="4">
    <source>
        <dbReference type="Proteomes" id="UP000229314"/>
    </source>
</evidence>
<organism evidence="3 4">
    <name type="scientific">Paracoccus yeei</name>
    <dbReference type="NCBI Taxonomy" id="147645"/>
    <lineage>
        <taxon>Bacteria</taxon>
        <taxon>Pseudomonadati</taxon>
        <taxon>Pseudomonadota</taxon>
        <taxon>Alphaproteobacteria</taxon>
        <taxon>Rhodobacterales</taxon>
        <taxon>Paracoccaceae</taxon>
        <taxon>Paracoccus</taxon>
    </lineage>
</organism>
<feature type="compositionally biased region" description="Polar residues" evidence="1">
    <location>
        <begin position="60"/>
        <end position="74"/>
    </location>
</feature>
<dbReference type="EMBL" id="CP024425">
    <property type="protein sequence ID" value="ATQ58308.1"/>
    <property type="molecule type" value="Genomic_DNA"/>
</dbReference>
<dbReference type="GeneID" id="78900131"/>
<reference evidence="3 4" key="1">
    <citation type="submission" date="2017-10" db="EMBL/GenBank/DDBJ databases">
        <title>Complete genome sequence of Paracoccus yeei TT13 isolated from human skin.</title>
        <authorList>
            <person name="Lee K."/>
            <person name="Lim J.Y."/>
            <person name="Hwang I."/>
        </authorList>
    </citation>
    <scope>NUCLEOTIDE SEQUENCE [LARGE SCALE GENOMIC DNA]</scope>
    <source>
        <strain evidence="3 4">TT13</strain>
        <plasmid evidence="4">Plasmid ptt13-3</plasmid>
    </source>
</reference>
<sequence>MRKIIILTGLMLFHISTTPALADSSVRCAKEDRNCAVKIEQGKKSEQGKKAEPGRKSHTAQKQSASDVKQQNSRGPKVGEVARSGRFLNTSEGHKLAKPMAGRAYRVVDDRVVLVDSNTMKVVQVLGLVSEILR</sequence>
<evidence type="ECO:0008006" key="5">
    <source>
        <dbReference type="Google" id="ProtNLM"/>
    </source>
</evidence>
<feature type="chain" id="PRO_5013635603" description="RcnB family protein" evidence="2">
    <location>
        <begin position="23"/>
        <end position="134"/>
    </location>
</feature>
<evidence type="ECO:0000313" key="3">
    <source>
        <dbReference type="EMBL" id="ATQ58308.1"/>
    </source>
</evidence>
<gene>
    <name evidence="3" type="ORF">PYTT13_21040</name>
</gene>
<evidence type="ECO:0000256" key="2">
    <source>
        <dbReference type="SAM" id="SignalP"/>
    </source>
</evidence>
<feature type="region of interest" description="Disordered" evidence="1">
    <location>
        <begin position="39"/>
        <end position="93"/>
    </location>
</feature>
<dbReference type="AlphaFoldDB" id="A0A2D2C720"/>
<geneLocation type="plasmid" evidence="4">
    <name>ptt13-3</name>
</geneLocation>
<feature type="compositionally biased region" description="Basic and acidic residues" evidence="1">
    <location>
        <begin position="39"/>
        <end position="55"/>
    </location>
</feature>
<proteinExistence type="predicted"/>
<dbReference type="RefSeq" id="WP_099650639.1">
    <property type="nucleotide sequence ID" value="NZ_CAJGAB010000026.1"/>
</dbReference>
<protein>
    <recommendedName>
        <fullName evidence="5">RcnB family protein</fullName>
    </recommendedName>
</protein>
<accession>A0A2D2C720</accession>
<dbReference type="Proteomes" id="UP000229314">
    <property type="component" value="Plasmid pTT13-3"/>
</dbReference>
<evidence type="ECO:0000256" key="1">
    <source>
        <dbReference type="SAM" id="MobiDB-lite"/>
    </source>
</evidence>
<feature type="signal peptide" evidence="2">
    <location>
        <begin position="1"/>
        <end position="22"/>
    </location>
</feature>
<name>A0A2D2C720_9RHOB</name>
<keyword evidence="2" id="KW-0732">Signal</keyword>
<keyword evidence="3" id="KW-0614">Plasmid</keyword>